<dbReference type="AlphaFoldDB" id="A0A1C3EEA8"/>
<dbReference type="Pfam" id="PF05929">
    <property type="entry name" value="Phage_GPO"/>
    <property type="match status" value="1"/>
</dbReference>
<protein>
    <recommendedName>
        <fullName evidence="4">Phage capsid protein</fullName>
    </recommendedName>
</protein>
<comment type="caution">
    <text evidence="2">The sequence shown here is derived from an EMBL/GenBank/DDBJ whole genome shotgun (WGS) entry which is preliminary data.</text>
</comment>
<dbReference type="Proteomes" id="UP000094936">
    <property type="component" value="Unassembled WGS sequence"/>
</dbReference>
<feature type="region of interest" description="Disordered" evidence="1">
    <location>
        <begin position="246"/>
        <end position="273"/>
    </location>
</feature>
<dbReference type="RefSeq" id="WP_068904377.1">
    <property type="nucleotide sequence ID" value="NZ_JBHUIF010000028.1"/>
</dbReference>
<evidence type="ECO:0008006" key="4">
    <source>
        <dbReference type="Google" id="ProtNLM"/>
    </source>
</evidence>
<dbReference type="STRING" id="1080227.A8L45_16545"/>
<dbReference type="CDD" id="cd15841">
    <property type="entry name" value="SNARE_Qc"/>
    <property type="match status" value="1"/>
</dbReference>
<dbReference type="EMBL" id="LYBM01000034">
    <property type="protein sequence ID" value="ODA31550.1"/>
    <property type="molecule type" value="Genomic_DNA"/>
</dbReference>
<accession>A0A1C3EEA8</accession>
<gene>
    <name evidence="2" type="ORF">A8L45_16545</name>
</gene>
<sequence>MSKLISKFVRVCREGATTDGRKITRQQIDEMASNYNPDIYGARIWLEHFRSLLPDGVFPAFGDVTALKADDDQEGKRILLAKLSPTSELLELNKRKQKVFTSIEMDPSFSDTKQAYMVGLAVTDSPASLGTEMLQFSQKNRDQFSQGTDIPNTVFSESVEVDELEFDEDSEEDDKPSLLSRIRELLSGQQRNQDQQLEDIESSLLALAETQQKIQGDLKEQSSNHTKFDDLENKLSELSTRLDSLTNQLSKDADTHHSARPSATGTEAALTDC</sequence>
<keyword evidence="3" id="KW-1185">Reference proteome</keyword>
<proteinExistence type="predicted"/>
<organism evidence="2 3">
    <name type="scientific">Veronia pacifica</name>
    <dbReference type="NCBI Taxonomy" id="1080227"/>
    <lineage>
        <taxon>Bacteria</taxon>
        <taxon>Pseudomonadati</taxon>
        <taxon>Pseudomonadota</taxon>
        <taxon>Gammaproteobacteria</taxon>
        <taxon>Vibrionales</taxon>
        <taxon>Vibrionaceae</taxon>
        <taxon>Veronia</taxon>
    </lineage>
</organism>
<reference evidence="2 3" key="1">
    <citation type="submission" date="2016-05" db="EMBL/GenBank/DDBJ databases">
        <title>Genomic Taxonomy of the Vibrionaceae.</title>
        <authorList>
            <person name="Gomez-Gil B."/>
            <person name="Enciso-Ibarra J."/>
        </authorList>
    </citation>
    <scope>NUCLEOTIDE SEQUENCE [LARGE SCALE GENOMIC DNA]</scope>
    <source>
        <strain evidence="2 3">CAIM 1920</strain>
    </source>
</reference>
<name>A0A1C3EEA8_9GAMM</name>
<evidence type="ECO:0000256" key="1">
    <source>
        <dbReference type="SAM" id="MobiDB-lite"/>
    </source>
</evidence>
<evidence type="ECO:0000313" key="2">
    <source>
        <dbReference type="EMBL" id="ODA31550.1"/>
    </source>
</evidence>
<dbReference type="InterPro" id="IPR009228">
    <property type="entry name" value="Capsid_scaffold_GpO"/>
</dbReference>
<evidence type="ECO:0000313" key="3">
    <source>
        <dbReference type="Proteomes" id="UP000094936"/>
    </source>
</evidence>